<protein>
    <submittedName>
        <fullName evidence="2">2-polyprenyl-6-methoxyphenol hydroxylase-like FAD-dependent oxidoreductase</fullName>
    </submittedName>
</protein>
<gene>
    <name evidence="2" type="ORF">QO011_002225</name>
</gene>
<keyword evidence="3" id="KW-1185">Reference proteome</keyword>
<dbReference type="PRINTS" id="PR00420">
    <property type="entry name" value="RNGMNOXGNASE"/>
</dbReference>
<dbReference type="RefSeq" id="WP_307271599.1">
    <property type="nucleotide sequence ID" value="NZ_JAUSVX010000003.1"/>
</dbReference>
<evidence type="ECO:0000313" key="2">
    <source>
        <dbReference type="EMBL" id="MDQ0469214.1"/>
    </source>
</evidence>
<proteinExistence type="predicted"/>
<evidence type="ECO:0000313" key="3">
    <source>
        <dbReference type="Proteomes" id="UP001242480"/>
    </source>
</evidence>
<dbReference type="InterPro" id="IPR051205">
    <property type="entry name" value="UbiH/COQ6_monooxygenase"/>
</dbReference>
<evidence type="ECO:0000259" key="1">
    <source>
        <dbReference type="Pfam" id="PF01494"/>
    </source>
</evidence>
<accession>A0ABU0J7G3</accession>
<dbReference type="Gene3D" id="3.50.50.60">
    <property type="entry name" value="FAD/NAD(P)-binding domain"/>
    <property type="match status" value="1"/>
</dbReference>
<dbReference type="PANTHER" id="PTHR43876">
    <property type="entry name" value="UBIQUINONE BIOSYNTHESIS MONOOXYGENASE COQ6, MITOCHONDRIAL"/>
    <property type="match status" value="1"/>
</dbReference>
<dbReference type="SUPFAM" id="SSF51905">
    <property type="entry name" value="FAD/NAD(P)-binding domain"/>
    <property type="match status" value="1"/>
</dbReference>
<organism evidence="2 3">
    <name type="scientific">Labrys wisconsinensis</name>
    <dbReference type="NCBI Taxonomy" id="425677"/>
    <lineage>
        <taxon>Bacteria</taxon>
        <taxon>Pseudomonadati</taxon>
        <taxon>Pseudomonadota</taxon>
        <taxon>Alphaproteobacteria</taxon>
        <taxon>Hyphomicrobiales</taxon>
        <taxon>Xanthobacteraceae</taxon>
        <taxon>Labrys</taxon>
    </lineage>
</organism>
<feature type="domain" description="FAD-binding" evidence="1">
    <location>
        <begin position="12"/>
        <end position="310"/>
    </location>
</feature>
<dbReference type="EMBL" id="JAUSVX010000003">
    <property type="protein sequence ID" value="MDQ0469214.1"/>
    <property type="molecule type" value="Genomic_DNA"/>
</dbReference>
<dbReference type="Proteomes" id="UP001242480">
    <property type="component" value="Unassembled WGS sequence"/>
</dbReference>
<dbReference type="PANTHER" id="PTHR43876:SF7">
    <property type="entry name" value="UBIQUINONE BIOSYNTHESIS MONOOXYGENASE COQ6, MITOCHONDRIAL"/>
    <property type="match status" value="1"/>
</dbReference>
<dbReference type="InterPro" id="IPR036188">
    <property type="entry name" value="FAD/NAD-bd_sf"/>
</dbReference>
<comment type="caution">
    <text evidence="2">The sequence shown here is derived from an EMBL/GenBank/DDBJ whole genome shotgun (WGS) entry which is preliminary data.</text>
</comment>
<sequence>MPSDDNPEVIRSDVLIIGAGLAGTSAAAVLARAGRSVTLVDIHAVYPPDFRAEKIGRPHVELFDRLGFGDTIRAATTPIDENWVFRFGRLMSRHAEREYGFAYEGLVNALRGALPDTVRFLVARVTDVETGPSLQTVALADGRRIEARLLVIATGLGDAVRRTAGIGRREIRRGHSLSLAFDLTRPAASYPFDTLNYFGHRPEDRVAYLTLFPIGETMRANFFVYRDVAEPWTKAFRQEPAAMLRAMLPGLEEACRGLDVAGPVQVRPIDLIQAENHRRDGVVVIGDAFATGCPAPGVGVRRVLTDVERLCVEHVPRWLATPGMDAAKIGQFYDDPVKRACDARSLRVSLYARSVAVDPGPVWAARRLRNAVVRRSLQIGRRAASGLAGALGGETADARAAP</sequence>
<dbReference type="InterPro" id="IPR002938">
    <property type="entry name" value="FAD-bd"/>
</dbReference>
<dbReference type="Pfam" id="PF01494">
    <property type="entry name" value="FAD_binding_3"/>
    <property type="match status" value="1"/>
</dbReference>
<reference evidence="2 3" key="1">
    <citation type="submission" date="2023-07" db="EMBL/GenBank/DDBJ databases">
        <title>Genomic Encyclopedia of Type Strains, Phase IV (KMG-IV): sequencing the most valuable type-strain genomes for metagenomic binning, comparative biology and taxonomic classification.</title>
        <authorList>
            <person name="Goeker M."/>
        </authorList>
    </citation>
    <scope>NUCLEOTIDE SEQUENCE [LARGE SCALE GENOMIC DNA]</scope>
    <source>
        <strain evidence="2 3">DSM 19619</strain>
    </source>
</reference>
<name>A0ABU0J7G3_9HYPH</name>